<dbReference type="AlphaFoldDB" id="A0A9Q4PVY3"/>
<reference evidence="2" key="1">
    <citation type="submission" date="2022-01" db="EMBL/GenBank/DDBJ databases">
        <title>Draft genome of Methanogenium marinum DSM 15558.</title>
        <authorList>
            <person name="Chen S.-C."/>
            <person name="You Y.-T."/>
        </authorList>
    </citation>
    <scope>NUCLEOTIDE SEQUENCE</scope>
    <source>
        <strain evidence="2">DSM 15558</strain>
    </source>
</reference>
<feature type="region of interest" description="Disordered" evidence="1">
    <location>
        <begin position="53"/>
        <end position="72"/>
    </location>
</feature>
<dbReference type="InterPro" id="IPR014229">
    <property type="entry name" value="Spore_YtfJ"/>
</dbReference>
<sequence length="152" mass="15490">MSGEDFFKLATDELDSLINANTIMGDAIDTGDKMIIPIASFGFGFGGGMAKGNGKEASKGEASGEGAGAGAGGGVSPVALIILHKKLTGIESVQVISLKKHTAISEAIATIGENVLPQVTETLKAMTKKGEPAEKTEESEAPAEVPEETDKA</sequence>
<evidence type="ECO:0000313" key="2">
    <source>
        <dbReference type="EMBL" id="MDE4908500.1"/>
    </source>
</evidence>
<dbReference type="EMBL" id="JAKELO010000002">
    <property type="protein sequence ID" value="MDE4908500.1"/>
    <property type="molecule type" value="Genomic_DNA"/>
</dbReference>
<protein>
    <submittedName>
        <fullName evidence="2">Sporulation protein</fullName>
    </submittedName>
</protein>
<dbReference type="PANTHER" id="PTHR39162">
    <property type="entry name" value="GLL3345 PROTEIN"/>
    <property type="match status" value="1"/>
</dbReference>
<dbReference type="PIRSF" id="PIRSF021377">
    <property type="entry name" value="YtfJ"/>
    <property type="match status" value="1"/>
</dbReference>
<feature type="compositionally biased region" description="Gly residues" evidence="1">
    <location>
        <begin position="63"/>
        <end position="72"/>
    </location>
</feature>
<accession>A0A9Q4PVY3</accession>
<feature type="compositionally biased region" description="Acidic residues" evidence="1">
    <location>
        <begin position="139"/>
        <end position="152"/>
    </location>
</feature>
<comment type="caution">
    <text evidence="2">The sequence shown here is derived from an EMBL/GenBank/DDBJ whole genome shotgun (WGS) entry which is preliminary data.</text>
</comment>
<evidence type="ECO:0000256" key="1">
    <source>
        <dbReference type="SAM" id="MobiDB-lite"/>
    </source>
</evidence>
<dbReference type="Proteomes" id="UP001143747">
    <property type="component" value="Unassembled WGS sequence"/>
</dbReference>
<keyword evidence="3" id="KW-1185">Reference proteome</keyword>
<gene>
    <name evidence="2" type="ORF">L0665_07760</name>
</gene>
<evidence type="ECO:0000313" key="3">
    <source>
        <dbReference type="Proteomes" id="UP001143747"/>
    </source>
</evidence>
<name>A0A9Q4PVY3_9EURY</name>
<dbReference type="RefSeq" id="WP_274925127.1">
    <property type="nucleotide sequence ID" value="NZ_JAKELO010000002.1"/>
</dbReference>
<proteinExistence type="predicted"/>
<feature type="compositionally biased region" description="Basic and acidic residues" evidence="1">
    <location>
        <begin position="128"/>
        <end position="138"/>
    </location>
</feature>
<dbReference type="Pfam" id="PF09579">
    <property type="entry name" value="Spore_YtfJ"/>
    <property type="match status" value="1"/>
</dbReference>
<organism evidence="2 3">
    <name type="scientific">Methanogenium marinum</name>
    <dbReference type="NCBI Taxonomy" id="348610"/>
    <lineage>
        <taxon>Archaea</taxon>
        <taxon>Methanobacteriati</taxon>
        <taxon>Methanobacteriota</taxon>
        <taxon>Stenosarchaea group</taxon>
        <taxon>Methanomicrobia</taxon>
        <taxon>Methanomicrobiales</taxon>
        <taxon>Methanomicrobiaceae</taxon>
        <taxon>Methanogenium</taxon>
    </lineage>
</organism>
<feature type="region of interest" description="Disordered" evidence="1">
    <location>
        <begin position="125"/>
        <end position="152"/>
    </location>
</feature>
<dbReference type="PANTHER" id="PTHR39162:SF1">
    <property type="entry name" value="SPORULATION PROTEIN YTFJ"/>
    <property type="match status" value="1"/>
</dbReference>